<evidence type="ECO:0000313" key="7">
    <source>
        <dbReference type="EMBL" id="KAK5082728.1"/>
    </source>
</evidence>
<feature type="compositionally biased region" description="Low complexity" evidence="5">
    <location>
        <begin position="557"/>
        <end position="568"/>
    </location>
</feature>
<dbReference type="Pfam" id="PF03208">
    <property type="entry name" value="PRA1"/>
    <property type="match status" value="1"/>
</dbReference>
<dbReference type="GO" id="GO:0005794">
    <property type="term" value="C:Golgi apparatus"/>
    <property type="evidence" value="ECO:0007669"/>
    <property type="project" value="TreeGrafter"/>
</dbReference>
<evidence type="ECO:0000256" key="6">
    <source>
        <dbReference type="SAM" id="Phobius"/>
    </source>
</evidence>
<accession>A0AAN7SWK2</accession>
<evidence type="ECO:0000256" key="3">
    <source>
        <dbReference type="ARBA" id="ARBA00022989"/>
    </source>
</evidence>
<proteinExistence type="predicted"/>
<evidence type="ECO:0000313" key="8">
    <source>
        <dbReference type="Proteomes" id="UP001309876"/>
    </source>
</evidence>
<dbReference type="AlphaFoldDB" id="A0AAN7SWK2"/>
<dbReference type="InterPro" id="IPR004895">
    <property type="entry name" value="Prenylated_rab_accept_PRA1"/>
</dbReference>
<feature type="compositionally biased region" description="Low complexity" evidence="5">
    <location>
        <begin position="484"/>
        <end position="493"/>
    </location>
</feature>
<evidence type="ECO:0000256" key="1">
    <source>
        <dbReference type="ARBA" id="ARBA00004141"/>
    </source>
</evidence>
<gene>
    <name evidence="7" type="ORF">LTR05_006608</name>
</gene>
<feature type="compositionally biased region" description="Low complexity" evidence="5">
    <location>
        <begin position="594"/>
        <end position="618"/>
    </location>
</feature>
<protein>
    <recommendedName>
        <fullName evidence="9">Prenylated Rab acceptor 1</fullName>
    </recommendedName>
</protein>
<reference evidence="7 8" key="1">
    <citation type="submission" date="2023-08" db="EMBL/GenBank/DDBJ databases">
        <title>Black Yeasts Isolated from many extreme environments.</title>
        <authorList>
            <person name="Coleine C."/>
            <person name="Stajich J.E."/>
            <person name="Selbmann L."/>
        </authorList>
    </citation>
    <scope>NUCLEOTIDE SEQUENCE [LARGE SCALE GENOMIC DNA]</scope>
    <source>
        <strain evidence="7 8">CCFEE 5910</strain>
    </source>
</reference>
<keyword evidence="4 6" id="KW-0472">Membrane</keyword>
<keyword evidence="8" id="KW-1185">Reference proteome</keyword>
<evidence type="ECO:0000256" key="5">
    <source>
        <dbReference type="SAM" id="MobiDB-lite"/>
    </source>
</evidence>
<feature type="compositionally biased region" description="Polar residues" evidence="5">
    <location>
        <begin position="425"/>
        <end position="435"/>
    </location>
</feature>
<dbReference type="PANTHER" id="PTHR19317:SF0">
    <property type="entry name" value="PRENYLATED RAB ACCEPTOR PROTEIN 1"/>
    <property type="match status" value="1"/>
</dbReference>
<dbReference type="Proteomes" id="UP001309876">
    <property type="component" value="Unassembled WGS sequence"/>
</dbReference>
<comment type="caution">
    <text evidence="7">The sequence shown here is derived from an EMBL/GenBank/DDBJ whole genome shotgun (WGS) entry which is preliminary data.</text>
</comment>
<feature type="compositionally biased region" description="Basic and acidic residues" evidence="5">
    <location>
        <begin position="472"/>
        <end position="483"/>
    </location>
</feature>
<dbReference type="EMBL" id="JAVRRJ010000007">
    <property type="protein sequence ID" value="KAK5082728.1"/>
    <property type="molecule type" value="Genomic_DNA"/>
</dbReference>
<evidence type="ECO:0000256" key="4">
    <source>
        <dbReference type="ARBA" id="ARBA00023136"/>
    </source>
</evidence>
<keyword evidence="3 6" id="KW-1133">Transmembrane helix</keyword>
<feature type="transmembrane region" description="Helical" evidence="6">
    <location>
        <begin position="124"/>
        <end position="148"/>
    </location>
</feature>
<evidence type="ECO:0000256" key="2">
    <source>
        <dbReference type="ARBA" id="ARBA00022692"/>
    </source>
</evidence>
<dbReference type="PANTHER" id="PTHR19317">
    <property type="entry name" value="PRENYLATED RAB ACCEPTOR 1-RELATED"/>
    <property type="match status" value="1"/>
</dbReference>
<sequence>MSRLNIPIDVLTSRLNLSERFDSVRSQSITQRFSNLKPISEFLDFKRLSKPRDFGDVQARVNYNLGYFSSNYAVIFVMLSIYALLTNTWLLFDIVFVSASMWIVGRLGGRDLEIGSFRATTSQLYTGIACISVPIAIFSGPIGTFLWLTYRECFFRGGGLGGRPRTPYDVPRWGRPPGARLGRQRGGVYGVHQSWNEDDRVQEVGTEDEDNFLRHDPRYAYEMDDRFYSDELLFDGIDPNPQQYMGHRRMDGYYYDDSEFEGVDEYYMRDKHYPLERTGSRQSMLAEKEEELVARALERIARARALGKTDVKLSQAEIDALERLERSKPQQKVSQAPAMKALPTSKKTLTRKAAEASTKNRGTSPKARLSEGRVRNHSNASSRSAREDDLPTYPIPQDSGHTGRPFHPPDMRAGYQGSPLRPAGSRSNSYGNIRQTVGPPPLYAPYYQNQRFASMPEGPYHRRGESAASTRLRADSGRSDQSSRSRSNSQLRSYPVDQLPNLTQTARAPRFDPNDPRFASPRPSPGRRPRGSGSRRQSDDLYPSLADEPEVINYMVSGSSRSSSDSDGTGPYHEPTVTVEVAEKPGTKAGYSMKTRSAAAASGTSKSKSGAKASVRRR</sequence>
<feature type="transmembrane region" description="Helical" evidence="6">
    <location>
        <begin position="72"/>
        <end position="104"/>
    </location>
</feature>
<feature type="region of interest" description="Disordered" evidence="5">
    <location>
        <begin position="326"/>
        <end position="618"/>
    </location>
</feature>
<name>A0AAN7SWK2_9EURO</name>
<dbReference type="GO" id="GO:0016020">
    <property type="term" value="C:membrane"/>
    <property type="evidence" value="ECO:0007669"/>
    <property type="project" value="UniProtKB-SubCell"/>
</dbReference>
<keyword evidence="2 6" id="KW-0812">Transmembrane</keyword>
<comment type="subcellular location">
    <subcellularLocation>
        <location evidence="1">Membrane</location>
        <topology evidence="1">Multi-pass membrane protein</topology>
    </subcellularLocation>
</comment>
<evidence type="ECO:0008006" key="9">
    <source>
        <dbReference type="Google" id="ProtNLM"/>
    </source>
</evidence>
<organism evidence="7 8">
    <name type="scientific">Lithohypha guttulata</name>
    <dbReference type="NCBI Taxonomy" id="1690604"/>
    <lineage>
        <taxon>Eukaryota</taxon>
        <taxon>Fungi</taxon>
        <taxon>Dikarya</taxon>
        <taxon>Ascomycota</taxon>
        <taxon>Pezizomycotina</taxon>
        <taxon>Eurotiomycetes</taxon>
        <taxon>Chaetothyriomycetidae</taxon>
        <taxon>Chaetothyriales</taxon>
        <taxon>Trichomeriaceae</taxon>
        <taxon>Lithohypha</taxon>
    </lineage>
</organism>